<dbReference type="EMBL" id="BAAATR010000028">
    <property type="protein sequence ID" value="GAA2262672.1"/>
    <property type="molecule type" value="Genomic_DNA"/>
</dbReference>
<protein>
    <recommendedName>
        <fullName evidence="2">protein-tyrosine-phosphatase</fullName>
        <ecNumber evidence="2">3.1.3.48</ecNumber>
    </recommendedName>
</protein>
<proteinExistence type="inferred from homology"/>
<evidence type="ECO:0000256" key="1">
    <source>
        <dbReference type="ARBA" id="ARBA00011063"/>
    </source>
</evidence>
<keyword evidence="3" id="KW-0378">Hydrolase</keyword>
<dbReference type="CDD" id="cd16343">
    <property type="entry name" value="LMWPTP"/>
    <property type="match status" value="1"/>
</dbReference>
<dbReference type="SUPFAM" id="SSF52788">
    <property type="entry name" value="Phosphotyrosine protein phosphatases I"/>
    <property type="match status" value="1"/>
</dbReference>
<dbReference type="Pfam" id="PF01451">
    <property type="entry name" value="LMWPc"/>
    <property type="match status" value="1"/>
</dbReference>
<gene>
    <name evidence="6" type="ORF">GCM10010430_53870</name>
</gene>
<sequence length="149" mass="15730">MTDETAPLRILTVCLGNYCRSPFAATVLATRGGPALTVRSAGLLASWEGKPAHPFMIAAAARRGYDLTAHRGVRVSAELLDWADLVLAMDTAVLDALRDLAGAGNAPKLRLYLEGVDVPDPMGRPEGAFTACAAVIESGADRYLPRPPD</sequence>
<dbReference type="InterPro" id="IPR036196">
    <property type="entry name" value="Ptyr_pPase_sf"/>
</dbReference>
<dbReference type="PANTHER" id="PTHR11717:SF7">
    <property type="entry name" value="LOW MOLECULAR WEIGHT PHOSPHOTYROSINE PROTEIN PHOSPHATASE"/>
    <property type="match status" value="1"/>
</dbReference>
<keyword evidence="7" id="KW-1185">Reference proteome</keyword>
<name>A0ABP5RM28_9ACTN</name>
<dbReference type="EC" id="3.1.3.48" evidence="2"/>
<dbReference type="Proteomes" id="UP001500305">
    <property type="component" value="Unassembled WGS sequence"/>
</dbReference>
<evidence type="ECO:0000313" key="6">
    <source>
        <dbReference type="EMBL" id="GAA2262672.1"/>
    </source>
</evidence>
<evidence type="ECO:0000256" key="2">
    <source>
        <dbReference type="ARBA" id="ARBA00013064"/>
    </source>
</evidence>
<feature type="domain" description="Phosphotyrosine protein phosphatase I" evidence="5">
    <location>
        <begin position="8"/>
        <end position="146"/>
    </location>
</feature>
<dbReference type="Gene3D" id="3.40.50.2300">
    <property type="match status" value="1"/>
</dbReference>
<dbReference type="RefSeq" id="WP_344639092.1">
    <property type="nucleotide sequence ID" value="NZ_BAAATR010000028.1"/>
</dbReference>
<keyword evidence="4" id="KW-0904">Protein phosphatase</keyword>
<dbReference type="InterPro" id="IPR050438">
    <property type="entry name" value="LMW_PTPase"/>
</dbReference>
<comment type="similarity">
    <text evidence="1">Belongs to the low molecular weight phosphotyrosine protein phosphatase family.</text>
</comment>
<accession>A0ABP5RM28</accession>
<dbReference type="PANTHER" id="PTHR11717">
    <property type="entry name" value="LOW MOLECULAR WEIGHT PROTEIN TYROSINE PHOSPHATASE"/>
    <property type="match status" value="1"/>
</dbReference>
<dbReference type="PRINTS" id="PR00719">
    <property type="entry name" value="LMWPTPASE"/>
</dbReference>
<dbReference type="SMART" id="SM00226">
    <property type="entry name" value="LMWPc"/>
    <property type="match status" value="1"/>
</dbReference>
<evidence type="ECO:0000313" key="7">
    <source>
        <dbReference type="Proteomes" id="UP001500305"/>
    </source>
</evidence>
<reference evidence="7" key="1">
    <citation type="journal article" date="2019" name="Int. J. Syst. Evol. Microbiol.">
        <title>The Global Catalogue of Microorganisms (GCM) 10K type strain sequencing project: providing services to taxonomists for standard genome sequencing and annotation.</title>
        <authorList>
            <consortium name="The Broad Institute Genomics Platform"/>
            <consortium name="The Broad Institute Genome Sequencing Center for Infectious Disease"/>
            <person name="Wu L."/>
            <person name="Ma J."/>
        </authorList>
    </citation>
    <scope>NUCLEOTIDE SEQUENCE [LARGE SCALE GENOMIC DNA]</scope>
    <source>
        <strain evidence="7">JCM 7356</strain>
    </source>
</reference>
<evidence type="ECO:0000256" key="4">
    <source>
        <dbReference type="ARBA" id="ARBA00022912"/>
    </source>
</evidence>
<evidence type="ECO:0000256" key="3">
    <source>
        <dbReference type="ARBA" id="ARBA00022801"/>
    </source>
</evidence>
<evidence type="ECO:0000259" key="5">
    <source>
        <dbReference type="SMART" id="SM00226"/>
    </source>
</evidence>
<dbReference type="InterPro" id="IPR023485">
    <property type="entry name" value="Ptyr_pPase"/>
</dbReference>
<organism evidence="6 7">
    <name type="scientific">Kitasatospora cystarginea</name>
    <dbReference type="NCBI Taxonomy" id="58350"/>
    <lineage>
        <taxon>Bacteria</taxon>
        <taxon>Bacillati</taxon>
        <taxon>Actinomycetota</taxon>
        <taxon>Actinomycetes</taxon>
        <taxon>Kitasatosporales</taxon>
        <taxon>Streptomycetaceae</taxon>
        <taxon>Kitasatospora</taxon>
    </lineage>
</organism>
<dbReference type="InterPro" id="IPR017867">
    <property type="entry name" value="Tyr_phospatase_low_mol_wt"/>
</dbReference>
<comment type="caution">
    <text evidence="6">The sequence shown here is derived from an EMBL/GenBank/DDBJ whole genome shotgun (WGS) entry which is preliminary data.</text>
</comment>